<evidence type="ECO:0000256" key="12">
    <source>
        <dbReference type="ARBA" id="ARBA00041185"/>
    </source>
</evidence>
<evidence type="ECO:0000256" key="8">
    <source>
        <dbReference type="ARBA" id="ARBA00023136"/>
    </source>
</evidence>
<keyword evidence="2" id="KW-0328">Glycosyltransferase</keyword>
<keyword evidence="6" id="KW-0573">Peptidoglycan synthesis</keyword>
<comment type="similarity">
    <text evidence="11">Belongs to the SEDS family. FtsW subfamily.</text>
</comment>
<evidence type="ECO:0000256" key="10">
    <source>
        <dbReference type="ARBA" id="ARBA00033270"/>
    </source>
</evidence>
<dbReference type="InterPro" id="IPR001182">
    <property type="entry name" value="FtsW/RodA"/>
</dbReference>
<keyword evidence="3" id="KW-0808">Transferase</keyword>
<evidence type="ECO:0000256" key="5">
    <source>
        <dbReference type="ARBA" id="ARBA00022960"/>
    </source>
</evidence>
<dbReference type="GO" id="GO:0032153">
    <property type="term" value="C:cell division site"/>
    <property type="evidence" value="ECO:0007669"/>
    <property type="project" value="TreeGrafter"/>
</dbReference>
<feature type="transmembrane region" description="Helical" evidence="16">
    <location>
        <begin position="228"/>
        <end position="248"/>
    </location>
</feature>
<evidence type="ECO:0000256" key="3">
    <source>
        <dbReference type="ARBA" id="ARBA00022679"/>
    </source>
</evidence>
<feature type="transmembrane region" description="Helical" evidence="16">
    <location>
        <begin position="340"/>
        <end position="361"/>
    </location>
</feature>
<evidence type="ECO:0000256" key="16">
    <source>
        <dbReference type="SAM" id="Phobius"/>
    </source>
</evidence>
<evidence type="ECO:0000313" key="18">
    <source>
        <dbReference type="Proteomes" id="UP000334923"/>
    </source>
</evidence>
<feature type="transmembrane region" description="Helical" evidence="16">
    <location>
        <begin position="306"/>
        <end position="328"/>
    </location>
</feature>
<organism evidence="17 18">
    <name type="scientific">Methylacidimicrobium tartarophylax</name>
    <dbReference type="NCBI Taxonomy" id="1041768"/>
    <lineage>
        <taxon>Bacteria</taxon>
        <taxon>Pseudomonadati</taxon>
        <taxon>Verrucomicrobiota</taxon>
        <taxon>Methylacidimicrobium</taxon>
    </lineage>
</organism>
<dbReference type="GO" id="GO:0008955">
    <property type="term" value="F:peptidoglycan glycosyltransferase activity"/>
    <property type="evidence" value="ECO:0007669"/>
    <property type="project" value="UniProtKB-EC"/>
</dbReference>
<keyword evidence="4 16" id="KW-0812">Transmembrane</keyword>
<proteinExistence type="inferred from homology"/>
<feature type="transmembrane region" description="Helical" evidence="16">
    <location>
        <begin position="145"/>
        <end position="162"/>
    </location>
</feature>
<sequence length="383" mass="40969">MRERQLHRWVGYGLTLVVFALLGLGLIALYSAAGRFVGDKDTSLLPLVERQLCWIGLGIAVGAILTRIDYHWFLKHSWAFLGIGLVLLTLCFLPGIGRRVHGSARWLSLGPLTLQPSELMKWALCLFAAAQLGKVGSRRQRWRRYATVLLVTLAFAGILLLARDLGSAALYLTLAMVVLVIAGLPLWIVGPGSLAAAGAILAVALSIPERRARLLAFWNMDSDKQGKAYQVWQALVALGSGGVTGLGLGNSRQKMYYLPEATTDFIFPILGEELGLWVTLGVVLAYLVLALCGGWIALFAPDGEGVILGMGLVTLIAVQAIANLGVVTGLLPNKGLPLPFISYGGSNLLFCLMALGTLLNIHRQGGRGSAFSVESQGAQRSGL</sequence>
<name>A0A5E6M6M7_9BACT</name>
<evidence type="ECO:0000256" key="2">
    <source>
        <dbReference type="ARBA" id="ARBA00022676"/>
    </source>
</evidence>
<dbReference type="GO" id="GO:0051301">
    <property type="term" value="P:cell division"/>
    <property type="evidence" value="ECO:0007669"/>
    <property type="project" value="InterPro"/>
</dbReference>
<evidence type="ECO:0000256" key="6">
    <source>
        <dbReference type="ARBA" id="ARBA00022984"/>
    </source>
</evidence>
<protein>
    <recommendedName>
        <fullName evidence="12">Probable peptidoglycan glycosyltransferase FtsW</fullName>
        <ecNumber evidence="14">2.4.99.28</ecNumber>
    </recommendedName>
    <alternativeName>
        <fullName evidence="13">Cell division protein FtsW</fullName>
    </alternativeName>
    <alternativeName>
        <fullName evidence="10">Cell wall polymerase</fullName>
    </alternativeName>
    <alternativeName>
        <fullName evidence="9">Peptidoglycan polymerase</fullName>
    </alternativeName>
</protein>
<evidence type="ECO:0000256" key="7">
    <source>
        <dbReference type="ARBA" id="ARBA00022989"/>
    </source>
</evidence>
<accession>A0A5E6M6M7</accession>
<evidence type="ECO:0000256" key="9">
    <source>
        <dbReference type="ARBA" id="ARBA00032370"/>
    </source>
</evidence>
<evidence type="ECO:0000313" key="17">
    <source>
        <dbReference type="EMBL" id="VVM04590.1"/>
    </source>
</evidence>
<feature type="transmembrane region" description="Helical" evidence="16">
    <location>
        <begin position="77"/>
        <end position="96"/>
    </location>
</feature>
<feature type="transmembrane region" description="Helical" evidence="16">
    <location>
        <begin position="52"/>
        <end position="70"/>
    </location>
</feature>
<keyword evidence="5" id="KW-0133">Cell shape</keyword>
<comment type="subcellular location">
    <subcellularLocation>
        <location evidence="1">Membrane</location>
        <topology evidence="1">Multi-pass membrane protein</topology>
    </subcellularLocation>
</comment>
<keyword evidence="7 16" id="KW-1133">Transmembrane helix</keyword>
<dbReference type="RefSeq" id="WP_142659054.1">
    <property type="nucleotide sequence ID" value="NZ_CABFVA020000006.1"/>
</dbReference>
<dbReference type="GO" id="GO:0009252">
    <property type="term" value="P:peptidoglycan biosynthetic process"/>
    <property type="evidence" value="ECO:0007669"/>
    <property type="project" value="UniProtKB-KW"/>
</dbReference>
<dbReference type="Pfam" id="PF01098">
    <property type="entry name" value="FTSW_RODA_SPOVE"/>
    <property type="match status" value="1"/>
</dbReference>
<dbReference type="Proteomes" id="UP000334923">
    <property type="component" value="Unassembled WGS sequence"/>
</dbReference>
<dbReference type="EMBL" id="CABFVA020000006">
    <property type="protein sequence ID" value="VVM04590.1"/>
    <property type="molecule type" value="Genomic_DNA"/>
</dbReference>
<dbReference type="EC" id="2.4.99.28" evidence="14"/>
<feature type="transmembrane region" description="Helical" evidence="16">
    <location>
        <begin position="12"/>
        <end position="32"/>
    </location>
</feature>
<dbReference type="GO" id="GO:0015648">
    <property type="term" value="F:lipid-linked peptidoglycan transporter activity"/>
    <property type="evidence" value="ECO:0007669"/>
    <property type="project" value="TreeGrafter"/>
</dbReference>
<feature type="transmembrane region" description="Helical" evidence="16">
    <location>
        <begin position="274"/>
        <end position="299"/>
    </location>
</feature>
<evidence type="ECO:0000256" key="13">
    <source>
        <dbReference type="ARBA" id="ARBA00041418"/>
    </source>
</evidence>
<dbReference type="OrthoDB" id="9812661at2"/>
<dbReference type="GO" id="GO:0005886">
    <property type="term" value="C:plasma membrane"/>
    <property type="evidence" value="ECO:0007669"/>
    <property type="project" value="TreeGrafter"/>
</dbReference>
<keyword evidence="18" id="KW-1185">Reference proteome</keyword>
<evidence type="ECO:0000256" key="1">
    <source>
        <dbReference type="ARBA" id="ARBA00004141"/>
    </source>
</evidence>
<evidence type="ECO:0000256" key="4">
    <source>
        <dbReference type="ARBA" id="ARBA00022692"/>
    </source>
</evidence>
<evidence type="ECO:0000256" key="15">
    <source>
        <dbReference type="ARBA" id="ARBA00049902"/>
    </source>
</evidence>
<comment type="catalytic activity">
    <reaction evidence="15">
        <text>[GlcNAc-(1-&gt;4)-Mur2Ac(oyl-L-Ala-gamma-D-Glu-L-Lys-D-Ala-D-Ala)](n)-di-trans,octa-cis-undecaprenyl diphosphate + beta-D-GlcNAc-(1-&gt;4)-Mur2Ac(oyl-L-Ala-gamma-D-Glu-L-Lys-D-Ala-D-Ala)-di-trans,octa-cis-undecaprenyl diphosphate = [GlcNAc-(1-&gt;4)-Mur2Ac(oyl-L-Ala-gamma-D-Glu-L-Lys-D-Ala-D-Ala)](n+1)-di-trans,octa-cis-undecaprenyl diphosphate + di-trans,octa-cis-undecaprenyl diphosphate + H(+)</text>
        <dbReference type="Rhea" id="RHEA:23708"/>
        <dbReference type="Rhea" id="RHEA-COMP:9602"/>
        <dbReference type="Rhea" id="RHEA-COMP:9603"/>
        <dbReference type="ChEBI" id="CHEBI:15378"/>
        <dbReference type="ChEBI" id="CHEBI:58405"/>
        <dbReference type="ChEBI" id="CHEBI:60033"/>
        <dbReference type="ChEBI" id="CHEBI:78435"/>
        <dbReference type="EC" id="2.4.99.28"/>
    </reaction>
</comment>
<evidence type="ECO:0000256" key="14">
    <source>
        <dbReference type="ARBA" id="ARBA00044770"/>
    </source>
</evidence>
<dbReference type="PANTHER" id="PTHR30474">
    <property type="entry name" value="CELL CYCLE PROTEIN"/>
    <property type="match status" value="1"/>
</dbReference>
<gene>
    <name evidence="17" type="primary">ftsW</name>
    <name evidence="17" type="ORF">MAMT_00169</name>
</gene>
<reference evidence="17 18" key="1">
    <citation type="submission" date="2019-09" db="EMBL/GenBank/DDBJ databases">
        <authorList>
            <person name="Cremers G."/>
        </authorList>
    </citation>
    <scope>NUCLEOTIDE SEQUENCE [LARGE SCALE GENOMIC DNA]</scope>
    <source>
        <strain evidence="17">4A</strain>
    </source>
</reference>
<evidence type="ECO:0000256" key="11">
    <source>
        <dbReference type="ARBA" id="ARBA00038053"/>
    </source>
</evidence>
<keyword evidence="8 16" id="KW-0472">Membrane</keyword>
<dbReference type="AlphaFoldDB" id="A0A5E6M6M7"/>
<feature type="transmembrane region" description="Helical" evidence="16">
    <location>
        <begin position="174"/>
        <end position="207"/>
    </location>
</feature>
<dbReference type="GO" id="GO:0008360">
    <property type="term" value="P:regulation of cell shape"/>
    <property type="evidence" value="ECO:0007669"/>
    <property type="project" value="UniProtKB-KW"/>
</dbReference>
<dbReference type="PANTHER" id="PTHR30474:SF2">
    <property type="entry name" value="PEPTIDOGLYCAN GLYCOSYLTRANSFERASE FTSW-RELATED"/>
    <property type="match status" value="1"/>
</dbReference>